<dbReference type="OrthoDB" id="10020043at2"/>
<evidence type="ECO:0000313" key="3">
    <source>
        <dbReference type="Proteomes" id="UP000433652"/>
    </source>
</evidence>
<name>A0A6I4SUK8_9SPHN</name>
<organism evidence="2 3">
    <name type="scientific">Croceibacterium salegens</name>
    <dbReference type="NCBI Taxonomy" id="1737568"/>
    <lineage>
        <taxon>Bacteria</taxon>
        <taxon>Pseudomonadati</taxon>
        <taxon>Pseudomonadota</taxon>
        <taxon>Alphaproteobacteria</taxon>
        <taxon>Sphingomonadales</taxon>
        <taxon>Erythrobacteraceae</taxon>
        <taxon>Croceibacterium</taxon>
    </lineage>
</organism>
<comment type="caution">
    <text evidence="2">The sequence shown here is derived from an EMBL/GenBank/DDBJ whole genome shotgun (WGS) entry which is preliminary data.</text>
</comment>
<dbReference type="Proteomes" id="UP000433652">
    <property type="component" value="Unassembled WGS sequence"/>
</dbReference>
<dbReference type="PROSITE" id="PS51257">
    <property type="entry name" value="PROKAR_LIPOPROTEIN"/>
    <property type="match status" value="1"/>
</dbReference>
<dbReference type="RefSeq" id="WP_159794079.1">
    <property type="nucleotide sequence ID" value="NZ_WTYM01000036.1"/>
</dbReference>
<evidence type="ECO:0000313" key="2">
    <source>
        <dbReference type="EMBL" id="MXO59553.1"/>
    </source>
</evidence>
<evidence type="ECO:0000256" key="1">
    <source>
        <dbReference type="SAM" id="MobiDB-lite"/>
    </source>
</evidence>
<dbReference type="EMBL" id="WTYM01000036">
    <property type="protein sequence ID" value="MXO59553.1"/>
    <property type="molecule type" value="Genomic_DNA"/>
</dbReference>
<proteinExistence type="predicted"/>
<accession>A0A6I4SUK8</accession>
<feature type="compositionally biased region" description="Acidic residues" evidence="1">
    <location>
        <begin position="200"/>
        <end position="215"/>
    </location>
</feature>
<dbReference type="AlphaFoldDB" id="A0A6I4SUK8"/>
<evidence type="ECO:0008006" key="4">
    <source>
        <dbReference type="Google" id="ProtNLM"/>
    </source>
</evidence>
<keyword evidence="3" id="KW-1185">Reference proteome</keyword>
<reference evidence="2 3" key="1">
    <citation type="submission" date="2019-12" db="EMBL/GenBank/DDBJ databases">
        <title>Genomic-based taxomic classification of the family Erythrobacteraceae.</title>
        <authorList>
            <person name="Xu L."/>
        </authorList>
    </citation>
    <scope>NUCLEOTIDE SEQUENCE [LARGE SCALE GENOMIC DNA]</scope>
    <source>
        <strain evidence="2 3">MCCC 1K01500</strain>
    </source>
</reference>
<gene>
    <name evidence="2" type="ORF">GRI89_08365</name>
</gene>
<sequence length="215" mass="22833">MGRTLLVLALGLALTGCWISEKPLFGPGDYAHLDIAGSYNSENKDGDVEGHVDLTVRPDGLVEGVAIKKGESGSETSIMGFVPIKGGSGEYFILVDRSKEDSDGELYLLGHVGTDGDIEMYWPQCAGTPDIDGMVREKPDFGIPIGPKNDASLSSCTFTTKEALQKAALAAEKFISVPHIVDLQPLGILRKEDGSSDNGESWDAEPGDDSESADE</sequence>
<feature type="region of interest" description="Disordered" evidence="1">
    <location>
        <begin position="190"/>
        <end position="215"/>
    </location>
</feature>
<protein>
    <recommendedName>
        <fullName evidence="4">Lipoprotein</fullName>
    </recommendedName>
</protein>